<protein>
    <submittedName>
        <fullName evidence="2">Uncharacterized protein</fullName>
    </submittedName>
</protein>
<accession>A0A098BRC8</accession>
<feature type="region of interest" description="Disordered" evidence="1">
    <location>
        <begin position="1"/>
        <end position="70"/>
    </location>
</feature>
<reference evidence="2 3" key="1">
    <citation type="journal article" date="2014" name="Genome Announc.">
        <title>Draft Genome Sequence of Propane- and Butane-Oxidizing Actinobacterium Rhodococcus ruber IEGM 231.</title>
        <authorList>
            <person name="Ivshina I.B."/>
            <person name="Kuyukina M.S."/>
            <person name="Krivoruchko A.V."/>
            <person name="Barbe V."/>
            <person name="Fischer C."/>
        </authorList>
    </citation>
    <scope>NUCLEOTIDE SEQUENCE [LARGE SCALE GENOMIC DNA]</scope>
</reference>
<evidence type="ECO:0000313" key="3">
    <source>
        <dbReference type="Proteomes" id="UP000042997"/>
    </source>
</evidence>
<dbReference type="AlphaFoldDB" id="A0A098BRC8"/>
<evidence type="ECO:0000313" key="2">
    <source>
        <dbReference type="EMBL" id="CDZ90782.1"/>
    </source>
</evidence>
<name>A0A098BRC8_9NOCA</name>
<dbReference type="EMBL" id="CCSD01000089">
    <property type="protein sequence ID" value="CDZ90782.1"/>
    <property type="molecule type" value="Genomic_DNA"/>
</dbReference>
<organism evidence="2 3">
    <name type="scientific">Rhodococcus ruber</name>
    <dbReference type="NCBI Taxonomy" id="1830"/>
    <lineage>
        <taxon>Bacteria</taxon>
        <taxon>Bacillati</taxon>
        <taxon>Actinomycetota</taxon>
        <taxon>Actinomycetes</taxon>
        <taxon>Mycobacteriales</taxon>
        <taxon>Nocardiaceae</taxon>
        <taxon>Rhodococcus</taxon>
    </lineage>
</organism>
<gene>
    <name evidence="2" type="ORF">RHRU231_750129</name>
</gene>
<evidence type="ECO:0000256" key="1">
    <source>
        <dbReference type="SAM" id="MobiDB-lite"/>
    </source>
</evidence>
<proteinExistence type="predicted"/>
<feature type="compositionally biased region" description="Basic and acidic residues" evidence="1">
    <location>
        <begin position="34"/>
        <end position="43"/>
    </location>
</feature>
<sequence length="100" mass="10813">MRLLRRVSAEAVPVGPDAPHGTPPQRSNYIVMHSDSHTGETDTRSSGNRLPNSRFGGITHGSMPPRGDSIPARERAAAYETVRRRFPARPATVVGRCPVG</sequence>
<dbReference type="Proteomes" id="UP000042997">
    <property type="component" value="Unassembled WGS sequence"/>
</dbReference>